<evidence type="ECO:0000256" key="10">
    <source>
        <dbReference type="ARBA" id="ARBA00022753"/>
    </source>
</evidence>
<keyword evidence="10" id="KW-0967">Endosome</keyword>
<comment type="similarity">
    <text evidence="4">Belongs to the END3 family.</text>
</comment>
<dbReference type="PROSITE" id="PS00018">
    <property type="entry name" value="EF_HAND_1"/>
    <property type="match status" value="1"/>
</dbReference>
<accession>A0A0W4ZPE7</accession>
<gene>
    <name evidence="20" type="ORF">T552_00713</name>
</gene>
<dbReference type="GO" id="GO:0005509">
    <property type="term" value="F:calcium ion binding"/>
    <property type="evidence" value="ECO:0007669"/>
    <property type="project" value="InterPro"/>
</dbReference>
<dbReference type="CDD" id="cd00052">
    <property type="entry name" value="EH"/>
    <property type="match status" value="1"/>
</dbReference>
<dbReference type="GeneID" id="28935520"/>
<evidence type="ECO:0000256" key="16">
    <source>
        <dbReference type="ARBA" id="ARBA00025194"/>
    </source>
</evidence>
<evidence type="ECO:0000313" key="21">
    <source>
        <dbReference type="Proteomes" id="UP000054454"/>
    </source>
</evidence>
<evidence type="ECO:0000256" key="9">
    <source>
        <dbReference type="ARBA" id="ARBA00022737"/>
    </source>
</evidence>
<dbReference type="GO" id="GO:0006897">
    <property type="term" value="P:endocytosis"/>
    <property type="evidence" value="ECO:0007669"/>
    <property type="project" value="UniProtKB-KW"/>
</dbReference>
<dbReference type="InterPro" id="IPR000261">
    <property type="entry name" value="EH_dom"/>
</dbReference>
<dbReference type="PROSITE" id="PS50031">
    <property type="entry name" value="EH"/>
    <property type="match status" value="2"/>
</dbReference>
<protein>
    <recommendedName>
        <fullName evidence="17">Endocytosis protein 3</fullName>
    </recommendedName>
</protein>
<evidence type="ECO:0000256" key="14">
    <source>
        <dbReference type="ARBA" id="ARBA00023203"/>
    </source>
</evidence>
<sequence length="376" mass="44077">MEEITTEEQKKYWEIFISLNPINGYLSGDQAAKVLKNSNLPNEKLEKIWNLADIDKDGNLDFEEFCISMRLIFDVINKVYLEVPSRLPDFLIPTSKAHLIVAQEAIYENEQNTHLMQKTSKTRILSDNFDWYIQPSDKQNYDAIYSSNADLYGNISFNTLRDFYAILDISEEELLNAWKLVNPRMKETIEKDQAFYFLHILNQRNKGIRVPNVVPANLRATFEKNPVDYNINEASYKNDHKNANFPQSSKHKSPMKKYDSSKEMYATHVEDSNWNDIRQKRQEIHYQGKKHRSDVSDEHVPHSIILAELEQMLEFKKSELKRLKEGDVKSITGMNDLESIQSDVLEMKQQIDNLGLYLIKKTDELQKLRSDIRQET</sequence>
<dbReference type="GO" id="GO:0003779">
    <property type="term" value="F:actin binding"/>
    <property type="evidence" value="ECO:0007669"/>
    <property type="project" value="UniProtKB-KW"/>
</dbReference>
<keyword evidence="7" id="KW-0963">Cytoplasm</keyword>
<dbReference type="SMART" id="SM00054">
    <property type="entry name" value="EFh"/>
    <property type="match status" value="1"/>
</dbReference>
<keyword evidence="9" id="KW-0677">Repeat</keyword>
<evidence type="ECO:0000256" key="13">
    <source>
        <dbReference type="ARBA" id="ARBA00023136"/>
    </source>
</evidence>
<keyword evidence="6" id="KW-1003">Cell membrane</keyword>
<dbReference type="InterPro" id="IPR018247">
    <property type="entry name" value="EF_Hand_1_Ca_BS"/>
</dbReference>
<dbReference type="Pfam" id="PF12763">
    <property type="entry name" value="EH"/>
    <property type="match status" value="1"/>
</dbReference>
<dbReference type="SUPFAM" id="SSF47473">
    <property type="entry name" value="EF-hand"/>
    <property type="match status" value="2"/>
</dbReference>
<dbReference type="GO" id="GO:0005886">
    <property type="term" value="C:plasma membrane"/>
    <property type="evidence" value="ECO:0007669"/>
    <property type="project" value="UniProtKB-SubCell"/>
</dbReference>
<evidence type="ECO:0000256" key="11">
    <source>
        <dbReference type="ARBA" id="ARBA00022837"/>
    </source>
</evidence>
<comment type="function">
    <text evidence="16">Component of the PAN1 actin cytoskeleton-regulatory complex required for the internalization of endosomes during actin-coupled endocytosis. The complex links the site of endocytosis to the cell membrane-associated actin cytoskeleton. Mediates uptake of external molecules and vacuolar degradation of plasma membrane proteins. Plays a role in the proper organization of the cell membrane-associated actin cytoskeleton and promotes its destabilization.</text>
</comment>
<keyword evidence="15" id="KW-0206">Cytoskeleton</keyword>
<dbReference type="RefSeq" id="XP_018227026.1">
    <property type="nucleotide sequence ID" value="XM_018369318.1"/>
</dbReference>
<keyword evidence="14" id="KW-0009">Actin-binding</keyword>
<evidence type="ECO:0000259" key="18">
    <source>
        <dbReference type="PROSITE" id="PS50031"/>
    </source>
</evidence>
<evidence type="ECO:0000256" key="12">
    <source>
        <dbReference type="ARBA" id="ARBA00023054"/>
    </source>
</evidence>
<dbReference type="PANTHER" id="PTHR11216:SF74">
    <property type="entry name" value="ACTIN CYTOSKELETON-REGULATORY COMPLEX PROTEIN END3"/>
    <property type="match status" value="1"/>
</dbReference>
<dbReference type="Pfam" id="PF12761">
    <property type="entry name" value="End3"/>
    <property type="match status" value="1"/>
</dbReference>
<reference evidence="21" key="1">
    <citation type="journal article" date="2016" name="Nat. Commun.">
        <title>Genome analysis of three Pneumocystis species reveals adaptation mechanisms to life exclusively in mammalian hosts.</title>
        <authorList>
            <person name="Ma L."/>
            <person name="Chen Z."/>
            <person name="Huang D.W."/>
            <person name="Kutty G."/>
            <person name="Ishihara M."/>
            <person name="Wang H."/>
            <person name="Abouelleil A."/>
            <person name="Bishop L."/>
            <person name="Davey E."/>
            <person name="Deng R."/>
            <person name="Deng X."/>
            <person name="Fan L."/>
            <person name="Fantoni G."/>
            <person name="Fitzgerald M."/>
            <person name="Gogineni E."/>
            <person name="Goldberg J.M."/>
            <person name="Handley G."/>
            <person name="Hu X."/>
            <person name="Huber C."/>
            <person name="Jiao X."/>
            <person name="Jones K."/>
            <person name="Levin J.Z."/>
            <person name="Liu Y."/>
            <person name="Macdonald P."/>
            <person name="Melnikov A."/>
            <person name="Raley C."/>
            <person name="Sassi M."/>
            <person name="Sherman B.T."/>
            <person name="Song X."/>
            <person name="Sykes S."/>
            <person name="Tran B."/>
            <person name="Walsh L."/>
            <person name="Xia Y."/>
            <person name="Yang J."/>
            <person name="Young S."/>
            <person name="Zeng Q."/>
            <person name="Zheng X."/>
            <person name="Stephens R."/>
            <person name="Nusbaum C."/>
            <person name="Birren B.W."/>
            <person name="Azadi P."/>
            <person name="Lempicki R.A."/>
            <person name="Cuomo C.A."/>
            <person name="Kovacs J.A."/>
        </authorList>
    </citation>
    <scope>NUCLEOTIDE SEQUENCE [LARGE SCALE GENOMIC DNA]</scope>
    <source>
        <strain evidence="21">B80</strain>
    </source>
</reference>
<name>A0A0W4ZPE7_PNEC8</name>
<keyword evidence="11" id="KW-0106">Calcium</keyword>
<dbReference type="EMBL" id="LFVZ01000003">
    <property type="protein sequence ID" value="KTW30235.1"/>
    <property type="molecule type" value="Genomic_DNA"/>
</dbReference>
<dbReference type="Proteomes" id="UP000054454">
    <property type="component" value="Unassembled WGS sequence"/>
</dbReference>
<dbReference type="GO" id="GO:0007015">
    <property type="term" value="P:actin filament organization"/>
    <property type="evidence" value="ECO:0007669"/>
    <property type="project" value="InterPro"/>
</dbReference>
<dbReference type="PANTHER" id="PTHR11216">
    <property type="entry name" value="EH DOMAIN"/>
    <property type="match status" value="1"/>
</dbReference>
<evidence type="ECO:0000256" key="17">
    <source>
        <dbReference type="ARBA" id="ARBA00029684"/>
    </source>
</evidence>
<evidence type="ECO:0000256" key="4">
    <source>
        <dbReference type="ARBA" id="ARBA00009909"/>
    </source>
</evidence>
<dbReference type="GO" id="GO:0010008">
    <property type="term" value="C:endosome membrane"/>
    <property type="evidence" value="ECO:0007669"/>
    <property type="project" value="UniProtKB-SubCell"/>
</dbReference>
<keyword evidence="13" id="KW-0472">Membrane</keyword>
<dbReference type="VEuPathDB" id="FungiDB:T552_00713"/>
<keyword evidence="8" id="KW-0254">Endocytosis</keyword>
<feature type="domain" description="EH" evidence="18">
    <location>
        <begin position="8"/>
        <end position="98"/>
    </location>
</feature>
<dbReference type="GO" id="GO:0030479">
    <property type="term" value="C:actin cortical patch"/>
    <property type="evidence" value="ECO:0007669"/>
    <property type="project" value="UniProtKB-SubCell"/>
</dbReference>
<dbReference type="OrthoDB" id="1716625at2759"/>
<dbReference type="SMART" id="SM00027">
    <property type="entry name" value="EH"/>
    <property type="match status" value="2"/>
</dbReference>
<feature type="domain" description="EF-hand" evidence="19">
    <location>
        <begin position="40"/>
        <end position="75"/>
    </location>
</feature>
<dbReference type="AlphaFoldDB" id="A0A0W4ZPE7"/>
<dbReference type="GO" id="GO:0030476">
    <property type="term" value="P:ascospore wall assembly"/>
    <property type="evidence" value="ECO:0007669"/>
    <property type="project" value="EnsemblFungi"/>
</dbReference>
<organism evidence="20 21">
    <name type="scientific">Pneumocystis carinii (strain B80)</name>
    <name type="common">Rat pneumocystis pneumonia agent</name>
    <name type="synonym">Pneumocystis carinii f. sp. carinii</name>
    <dbReference type="NCBI Taxonomy" id="1408658"/>
    <lineage>
        <taxon>Eukaryota</taxon>
        <taxon>Fungi</taxon>
        <taxon>Dikarya</taxon>
        <taxon>Ascomycota</taxon>
        <taxon>Taphrinomycotina</taxon>
        <taxon>Pneumocystomycetes</taxon>
        <taxon>Pneumocystaceae</taxon>
        <taxon>Pneumocystis</taxon>
    </lineage>
</organism>
<evidence type="ECO:0000256" key="8">
    <source>
        <dbReference type="ARBA" id="ARBA00022583"/>
    </source>
</evidence>
<dbReference type="InterPro" id="IPR025604">
    <property type="entry name" value="End3"/>
</dbReference>
<proteinExistence type="inferred from homology"/>
<dbReference type="GO" id="GO:0061709">
    <property type="term" value="P:reticulophagy"/>
    <property type="evidence" value="ECO:0007669"/>
    <property type="project" value="EnsemblFungi"/>
</dbReference>
<evidence type="ECO:0000256" key="3">
    <source>
        <dbReference type="ARBA" id="ARBA00004413"/>
    </source>
</evidence>
<evidence type="ECO:0000256" key="15">
    <source>
        <dbReference type="ARBA" id="ARBA00023212"/>
    </source>
</evidence>
<evidence type="ECO:0000256" key="7">
    <source>
        <dbReference type="ARBA" id="ARBA00022490"/>
    </source>
</evidence>
<keyword evidence="21" id="KW-1185">Reference proteome</keyword>
<keyword evidence="12" id="KW-0175">Coiled coil</keyword>
<dbReference type="GO" id="GO:0016197">
    <property type="term" value="P:endosomal transport"/>
    <property type="evidence" value="ECO:0007669"/>
    <property type="project" value="TreeGrafter"/>
</dbReference>
<comment type="subunit">
    <text evidence="5">Component of the PAN1 actin cytoskeleton-regulatory complex.</text>
</comment>
<comment type="caution">
    <text evidence="20">The sequence shown here is derived from an EMBL/GenBank/DDBJ whole genome shotgun (WGS) entry which is preliminary data.</text>
</comment>
<dbReference type="InterPro" id="IPR002048">
    <property type="entry name" value="EF_hand_dom"/>
</dbReference>
<evidence type="ECO:0000313" key="20">
    <source>
        <dbReference type="EMBL" id="KTW30235.1"/>
    </source>
</evidence>
<dbReference type="PROSITE" id="PS50222">
    <property type="entry name" value="EF_HAND_2"/>
    <property type="match status" value="1"/>
</dbReference>
<evidence type="ECO:0000256" key="2">
    <source>
        <dbReference type="ARBA" id="ARBA00004134"/>
    </source>
</evidence>
<comment type="subcellular location">
    <subcellularLocation>
        <location evidence="3">Cell membrane</location>
        <topology evidence="3">Peripheral membrane protein</topology>
        <orientation evidence="3">Cytoplasmic side</orientation>
    </subcellularLocation>
    <subcellularLocation>
        <location evidence="2">Cytoplasm</location>
        <location evidence="2">Cytoskeleton</location>
        <location evidence="2">Actin patch</location>
    </subcellularLocation>
    <subcellularLocation>
        <location evidence="1">Endosome membrane</location>
        <topology evidence="1">Peripheral membrane protein</topology>
        <orientation evidence="1">Cytoplasmic side</orientation>
    </subcellularLocation>
</comment>
<evidence type="ECO:0000256" key="6">
    <source>
        <dbReference type="ARBA" id="ARBA00022475"/>
    </source>
</evidence>
<dbReference type="Gene3D" id="1.10.238.10">
    <property type="entry name" value="EF-hand"/>
    <property type="match status" value="2"/>
</dbReference>
<dbReference type="GO" id="GO:0030674">
    <property type="term" value="F:protein-macromolecule adaptor activity"/>
    <property type="evidence" value="ECO:0007669"/>
    <property type="project" value="EnsemblFungi"/>
</dbReference>
<evidence type="ECO:0000259" key="19">
    <source>
        <dbReference type="PROSITE" id="PS50222"/>
    </source>
</evidence>
<evidence type="ECO:0000256" key="5">
    <source>
        <dbReference type="ARBA" id="ARBA00011159"/>
    </source>
</evidence>
<dbReference type="InterPro" id="IPR011992">
    <property type="entry name" value="EF-hand-dom_pair"/>
</dbReference>
<feature type="domain" description="EH" evidence="18">
    <location>
        <begin position="137"/>
        <end position="225"/>
    </location>
</feature>
<dbReference type="GO" id="GO:1990964">
    <property type="term" value="C:actin cytoskeleton-regulatory complex"/>
    <property type="evidence" value="ECO:0007669"/>
    <property type="project" value="EnsemblFungi"/>
</dbReference>
<evidence type="ECO:0000256" key="1">
    <source>
        <dbReference type="ARBA" id="ARBA00004125"/>
    </source>
</evidence>